<dbReference type="Pfam" id="PF00071">
    <property type="entry name" value="Ras"/>
    <property type="match status" value="1"/>
</dbReference>
<keyword evidence="4" id="KW-1185">Reference proteome</keyword>
<dbReference type="PROSITE" id="PS51419">
    <property type="entry name" value="RAB"/>
    <property type="match status" value="1"/>
</dbReference>
<dbReference type="VEuPathDB" id="TrichDB:TRFO_37643"/>
<name>A0A1J4JAM7_9EUKA</name>
<dbReference type="FunFam" id="3.40.50.300:FF:000823">
    <property type="entry name" value="Small GTPase RAB, putative"/>
    <property type="match status" value="1"/>
</dbReference>
<dbReference type="Proteomes" id="UP000179807">
    <property type="component" value="Unassembled WGS sequence"/>
</dbReference>
<dbReference type="InterPro" id="IPR005225">
    <property type="entry name" value="Small_GTP-bd"/>
</dbReference>
<dbReference type="InterPro" id="IPR001806">
    <property type="entry name" value="Small_GTPase"/>
</dbReference>
<dbReference type="GO" id="GO:0005525">
    <property type="term" value="F:GTP binding"/>
    <property type="evidence" value="ECO:0007669"/>
    <property type="project" value="UniProtKB-KW"/>
</dbReference>
<dbReference type="PROSITE" id="PS51420">
    <property type="entry name" value="RHO"/>
    <property type="match status" value="1"/>
</dbReference>
<dbReference type="InterPro" id="IPR027417">
    <property type="entry name" value="P-loop_NTPase"/>
</dbReference>
<dbReference type="GO" id="GO:0003924">
    <property type="term" value="F:GTPase activity"/>
    <property type="evidence" value="ECO:0007669"/>
    <property type="project" value="InterPro"/>
</dbReference>
<dbReference type="SMART" id="SM00175">
    <property type="entry name" value="RAB"/>
    <property type="match status" value="1"/>
</dbReference>
<dbReference type="GeneID" id="94846261"/>
<dbReference type="Gene3D" id="3.40.50.300">
    <property type="entry name" value="P-loop containing nucleotide triphosphate hydrolases"/>
    <property type="match status" value="1"/>
</dbReference>
<gene>
    <name evidence="3" type="ORF">TRFO_37643</name>
</gene>
<sequence>MMQSHKVVFVGDSSVGKTSIISQLIYNNSAQDQGPTVGIDFFSKNITVGTETIRVQIWDTAGQEQFHSLIPSYLRNSTIAIIVYDITNQESFENLDRWIKTVLDIANPAIIIVGNKSDLEDARAISTEDGQRFAEAHQAKFIETSARKPSNINELFQFVGEIPISNQISSNAADANVKIENESGGGGGCFC</sequence>
<reference evidence="3" key="1">
    <citation type="submission" date="2016-10" db="EMBL/GenBank/DDBJ databases">
        <authorList>
            <person name="Benchimol M."/>
            <person name="Almeida L.G."/>
            <person name="Vasconcelos A.T."/>
            <person name="Perreira-Neves A."/>
            <person name="Rosa I.A."/>
            <person name="Tasca T."/>
            <person name="Bogo M.R."/>
            <person name="de Souza W."/>
        </authorList>
    </citation>
    <scope>NUCLEOTIDE SEQUENCE [LARGE SCALE GENOMIC DNA]</scope>
    <source>
        <strain evidence="3">K</strain>
    </source>
</reference>
<dbReference type="PROSITE" id="PS51421">
    <property type="entry name" value="RAS"/>
    <property type="match status" value="1"/>
</dbReference>
<dbReference type="SMART" id="SM00176">
    <property type="entry name" value="RAN"/>
    <property type="match status" value="1"/>
</dbReference>
<dbReference type="PANTHER" id="PTHR47977">
    <property type="entry name" value="RAS-RELATED PROTEIN RAB"/>
    <property type="match status" value="1"/>
</dbReference>
<evidence type="ECO:0000256" key="2">
    <source>
        <dbReference type="ARBA" id="ARBA00023134"/>
    </source>
</evidence>
<evidence type="ECO:0000313" key="4">
    <source>
        <dbReference type="Proteomes" id="UP000179807"/>
    </source>
</evidence>
<dbReference type="PRINTS" id="PR00449">
    <property type="entry name" value="RASTRNSFRMNG"/>
</dbReference>
<dbReference type="RefSeq" id="XP_068349367.1">
    <property type="nucleotide sequence ID" value="XM_068511557.1"/>
</dbReference>
<dbReference type="SMART" id="SM00174">
    <property type="entry name" value="RHO"/>
    <property type="match status" value="1"/>
</dbReference>
<keyword evidence="2" id="KW-0342">GTP-binding</keyword>
<protein>
    <submittedName>
        <fullName evidence="3">Ras family protein</fullName>
    </submittedName>
</protein>
<proteinExistence type="predicted"/>
<dbReference type="SUPFAM" id="SSF52540">
    <property type="entry name" value="P-loop containing nucleoside triphosphate hydrolases"/>
    <property type="match status" value="1"/>
</dbReference>
<keyword evidence="1" id="KW-0547">Nucleotide-binding</keyword>
<dbReference type="EMBL" id="MLAK01001191">
    <property type="protein sequence ID" value="OHS96230.1"/>
    <property type="molecule type" value="Genomic_DNA"/>
</dbReference>
<evidence type="ECO:0000256" key="1">
    <source>
        <dbReference type="ARBA" id="ARBA00022741"/>
    </source>
</evidence>
<dbReference type="SMART" id="SM00173">
    <property type="entry name" value="RAS"/>
    <property type="match status" value="1"/>
</dbReference>
<dbReference type="OrthoDB" id="9989112at2759"/>
<comment type="caution">
    <text evidence="3">The sequence shown here is derived from an EMBL/GenBank/DDBJ whole genome shotgun (WGS) entry which is preliminary data.</text>
</comment>
<evidence type="ECO:0000313" key="3">
    <source>
        <dbReference type="EMBL" id="OHS96230.1"/>
    </source>
</evidence>
<dbReference type="NCBIfam" id="TIGR00231">
    <property type="entry name" value="small_GTP"/>
    <property type="match status" value="1"/>
</dbReference>
<dbReference type="AlphaFoldDB" id="A0A1J4JAM7"/>
<dbReference type="InterPro" id="IPR050227">
    <property type="entry name" value="Rab"/>
</dbReference>
<organism evidence="3 4">
    <name type="scientific">Tritrichomonas foetus</name>
    <dbReference type="NCBI Taxonomy" id="1144522"/>
    <lineage>
        <taxon>Eukaryota</taxon>
        <taxon>Metamonada</taxon>
        <taxon>Parabasalia</taxon>
        <taxon>Tritrichomonadida</taxon>
        <taxon>Tritrichomonadidae</taxon>
        <taxon>Tritrichomonas</taxon>
    </lineage>
</organism>
<accession>A0A1J4JAM7</accession>
<dbReference type="CDD" id="cd01861">
    <property type="entry name" value="Rab6"/>
    <property type="match status" value="1"/>
</dbReference>